<dbReference type="AlphaFoldDB" id="A0A2M4DEU3"/>
<organism evidence="1">
    <name type="scientific">Anopheles darlingi</name>
    <name type="common">Mosquito</name>
    <dbReference type="NCBI Taxonomy" id="43151"/>
    <lineage>
        <taxon>Eukaryota</taxon>
        <taxon>Metazoa</taxon>
        <taxon>Ecdysozoa</taxon>
        <taxon>Arthropoda</taxon>
        <taxon>Hexapoda</taxon>
        <taxon>Insecta</taxon>
        <taxon>Pterygota</taxon>
        <taxon>Neoptera</taxon>
        <taxon>Endopterygota</taxon>
        <taxon>Diptera</taxon>
        <taxon>Nematocera</taxon>
        <taxon>Culicoidea</taxon>
        <taxon>Culicidae</taxon>
        <taxon>Anophelinae</taxon>
        <taxon>Anopheles</taxon>
    </lineage>
</organism>
<sequence>MGYCVAAATTLIPSVHAMSLWSVWFGAFAHQLVLLFAVAIDERHHPFLEGVEDQAKGKPSHDWIPISRHHFQLSLLMSEAASNHVGPFN</sequence>
<dbReference type="EMBL" id="GGFL01011520">
    <property type="protein sequence ID" value="MBW75698.1"/>
    <property type="molecule type" value="Transcribed_RNA"/>
</dbReference>
<protein>
    <submittedName>
        <fullName evidence="1">Putative secreted protein</fullName>
    </submittedName>
</protein>
<name>A0A2M4DEU3_ANODA</name>
<proteinExistence type="predicted"/>
<reference evidence="1" key="1">
    <citation type="submission" date="2018-01" db="EMBL/GenBank/DDBJ databases">
        <title>An insight into the sialome of Amazonian anophelines.</title>
        <authorList>
            <person name="Ribeiro J.M."/>
            <person name="Scarpassa V."/>
            <person name="Calvo E."/>
        </authorList>
    </citation>
    <scope>NUCLEOTIDE SEQUENCE</scope>
</reference>
<accession>A0A2M4DEU3</accession>
<evidence type="ECO:0000313" key="1">
    <source>
        <dbReference type="EMBL" id="MBW75698.1"/>
    </source>
</evidence>